<evidence type="ECO:0000256" key="3">
    <source>
        <dbReference type="ARBA" id="ARBA00022723"/>
    </source>
</evidence>
<dbReference type="InterPro" id="IPR051208">
    <property type="entry name" value="Class-I_Fumarase/Tartrate_DH"/>
</dbReference>
<dbReference type="GO" id="GO:0016829">
    <property type="term" value="F:lyase activity"/>
    <property type="evidence" value="ECO:0007669"/>
    <property type="project" value="UniProtKB-KW"/>
</dbReference>
<evidence type="ECO:0000256" key="2">
    <source>
        <dbReference type="ARBA" id="ARBA00022485"/>
    </source>
</evidence>
<sequence>MRTIAAGEITAVVARLCREANVTLGEDVLQVLEAAREREESPRGRDVLDKLLANARLAQEEGMPLCQDTGVAVVFLEVGQDLHIAGDLEAAVHEGVRQGYSEGYLRKSVVRHPLDRVNTGDNTPAVIHYRIVPGDRLKITVAPKGAGSENMSALRMLKPADGVEGVKRFVLDVVEKAGPNACPPLVVGVGIGGTMEKAALLAKEALLRPLGSHSDDPLVAALEAELLEAINRSGIGPLGLGGRVTALAVHVEVYPCHIASLPVAVNLNCHAARHRSAVLPEGIWRLIGSAADREGKNDVSEEKHKYLGEKT</sequence>
<keyword evidence="3" id="KW-0479">Metal-binding</keyword>
<reference evidence="8 9" key="1">
    <citation type="submission" date="2018-11" db="EMBL/GenBank/DDBJ databases">
        <title>Genomic Encyclopedia of Type Strains, Phase IV (KMG-IV): sequencing the most valuable type-strain genomes for metagenomic binning, comparative biology and taxonomic classification.</title>
        <authorList>
            <person name="Goeker M."/>
        </authorList>
    </citation>
    <scope>NUCLEOTIDE SEQUENCE [LARGE SCALE GENOMIC DNA]</scope>
    <source>
        <strain evidence="8 9">DSM 102936</strain>
    </source>
</reference>
<comment type="caution">
    <text evidence="8">The sequence shown here is derived from an EMBL/GenBank/DDBJ whole genome shotgun (WGS) entry which is preliminary data.</text>
</comment>
<dbReference type="OrthoDB" id="9798978at2"/>
<dbReference type="PANTHER" id="PTHR30389">
    <property type="entry name" value="FUMARATE HYDRATASE-RELATED"/>
    <property type="match status" value="1"/>
</dbReference>
<dbReference type="AlphaFoldDB" id="A0A3N5BA80"/>
<dbReference type="GO" id="GO:0051539">
    <property type="term" value="F:4 iron, 4 sulfur cluster binding"/>
    <property type="evidence" value="ECO:0007669"/>
    <property type="project" value="UniProtKB-KW"/>
</dbReference>
<dbReference type="InterPro" id="IPR004646">
    <property type="entry name" value="Fe-S_hydro-lyase_TtdA-typ_cat"/>
</dbReference>
<comment type="similarity">
    <text evidence="1">Belongs to the class-I fumarase family.</text>
</comment>
<dbReference type="NCBIfam" id="NF004885">
    <property type="entry name" value="PRK06246.1"/>
    <property type="match status" value="1"/>
</dbReference>
<dbReference type="RefSeq" id="WP_123930893.1">
    <property type="nucleotide sequence ID" value="NZ_RKRE01000003.1"/>
</dbReference>
<evidence type="ECO:0000256" key="1">
    <source>
        <dbReference type="ARBA" id="ARBA00008876"/>
    </source>
</evidence>
<keyword evidence="2" id="KW-0004">4Fe-4S</keyword>
<evidence type="ECO:0000259" key="7">
    <source>
        <dbReference type="Pfam" id="PF05681"/>
    </source>
</evidence>
<dbReference type="Pfam" id="PF05681">
    <property type="entry name" value="Fumerase"/>
    <property type="match status" value="1"/>
</dbReference>
<keyword evidence="6" id="KW-0456">Lyase</keyword>
<feature type="domain" description="Fe-S hydro-lyase tartrate dehydratase alpha-type catalytic" evidence="7">
    <location>
        <begin position="12"/>
        <end position="277"/>
    </location>
</feature>
<dbReference type="Proteomes" id="UP000282654">
    <property type="component" value="Unassembled WGS sequence"/>
</dbReference>
<protein>
    <submittedName>
        <fullName evidence="8">Fumarate hydratase subunit alpha</fullName>
    </submittedName>
</protein>
<evidence type="ECO:0000256" key="6">
    <source>
        <dbReference type="ARBA" id="ARBA00023239"/>
    </source>
</evidence>
<dbReference type="NCBIfam" id="TIGR00722">
    <property type="entry name" value="ttdA_fumA_fumB"/>
    <property type="match status" value="1"/>
</dbReference>
<accession>A0A3N5BA80</accession>
<evidence type="ECO:0000256" key="5">
    <source>
        <dbReference type="ARBA" id="ARBA00023014"/>
    </source>
</evidence>
<keyword evidence="4" id="KW-0408">Iron</keyword>
<proteinExistence type="inferred from homology"/>
<dbReference type="EMBL" id="RKRE01000003">
    <property type="protein sequence ID" value="RPF42575.1"/>
    <property type="molecule type" value="Genomic_DNA"/>
</dbReference>
<keyword evidence="9" id="KW-1185">Reference proteome</keyword>
<dbReference type="GO" id="GO:0046872">
    <property type="term" value="F:metal ion binding"/>
    <property type="evidence" value="ECO:0007669"/>
    <property type="project" value="UniProtKB-KW"/>
</dbReference>
<evidence type="ECO:0000313" key="9">
    <source>
        <dbReference type="Proteomes" id="UP000282654"/>
    </source>
</evidence>
<gene>
    <name evidence="8" type="ORF">EDD75_1676</name>
</gene>
<keyword evidence="5" id="KW-0411">Iron-sulfur</keyword>
<dbReference type="PANTHER" id="PTHR30389:SF17">
    <property type="entry name" value="L(+)-TARTRATE DEHYDRATASE SUBUNIT ALPHA-RELATED"/>
    <property type="match status" value="1"/>
</dbReference>
<evidence type="ECO:0000256" key="4">
    <source>
        <dbReference type="ARBA" id="ARBA00023004"/>
    </source>
</evidence>
<name>A0A3N5BA80_9THEO</name>
<evidence type="ECO:0000313" key="8">
    <source>
        <dbReference type="EMBL" id="RPF42575.1"/>
    </source>
</evidence>
<organism evidence="8 9">
    <name type="scientific">Thermodesulfitimonas autotrophica</name>
    <dbReference type="NCBI Taxonomy" id="1894989"/>
    <lineage>
        <taxon>Bacteria</taxon>
        <taxon>Bacillati</taxon>
        <taxon>Bacillota</taxon>
        <taxon>Clostridia</taxon>
        <taxon>Thermoanaerobacterales</taxon>
        <taxon>Thermoanaerobacteraceae</taxon>
        <taxon>Thermodesulfitimonas</taxon>
    </lineage>
</organism>